<feature type="non-terminal residue" evidence="2">
    <location>
        <position position="61"/>
    </location>
</feature>
<dbReference type="EMBL" id="JAIQCV010000001">
    <property type="protein sequence ID" value="KAH1130476.1"/>
    <property type="molecule type" value="Genomic_DNA"/>
</dbReference>
<evidence type="ECO:0000313" key="3">
    <source>
        <dbReference type="Proteomes" id="UP000828251"/>
    </source>
</evidence>
<comment type="caution">
    <text evidence="2">The sequence shown here is derived from an EMBL/GenBank/DDBJ whole genome shotgun (WGS) entry which is preliminary data.</text>
</comment>
<dbReference type="GO" id="GO:0006508">
    <property type="term" value="P:proteolysis"/>
    <property type="evidence" value="ECO:0007669"/>
    <property type="project" value="InterPro"/>
</dbReference>
<proteinExistence type="predicted"/>
<feature type="domain" description="Tail specific protease" evidence="1">
    <location>
        <begin position="3"/>
        <end position="60"/>
    </location>
</feature>
<evidence type="ECO:0000313" key="2">
    <source>
        <dbReference type="EMBL" id="KAH1130476.1"/>
    </source>
</evidence>
<dbReference type="InterPro" id="IPR029045">
    <property type="entry name" value="ClpP/crotonase-like_dom_sf"/>
</dbReference>
<name>A0A9D3WL93_9ROSI</name>
<dbReference type="Proteomes" id="UP000828251">
    <property type="component" value="Unassembled WGS sequence"/>
</dbReference>
<accession>A0A9D3WL93</accession>
<dbReference type="InterPro" id="IPR005151">
    <property type="entry name" value="Tail-specific_protease"/>
</dbReference>
<feature type="non-terminal residue" evidence="2">
    <location>
        <position position="1"/>
    </location>
</feature>
<keyword evidence="3" id="KW-1185">Reference proteome</keyword>
<dbReference type="Gene3D" id="3.90.226.10">
    <property type="entry name" value="2-enoyl-CoA Hydratase, Chain A, domain 1"/>
    <property type="match status" value="1"/>
</dbReference>
<dbReference type="AlphaFoldDB" id="A0A9D3WL93"/>
<protein>
    <recommendedName>
        <fullName evidence="1">Tail specific protease domain-containing protein</fullName>
    </recommendedName>
</protein>
<evidence type="ECO:0000259" key="1">
    <source>
        <dbReference type="Pfam" id="PF03572"/>
    </source>
</evidence>
<dbReference type="SUPFAM" id="SSF52096">
    <property type="entry name" value="ClpP/crotonase"/>
    <property type="match status" value="1"/>
</dbReference>
<gene>
    <name evidence="2" type="ORF">J1N35_001854</name>
</gene>
<dbReference type="OrthoDB" id="43580at2759"/>
<dbReference type="GO" id="GO:0008236">
    <property type="term" value="F:serine-type peptidase activity"/>
    <property type="evidence" value="ECO:0007669"/>
    <property type="project" value="InterPro"/>
</dbReference>
<organism evidence="2 3">
    <name type="scientific">Gossypium stocksii</name>
    <dbReference type="NCBI Taxonomy" id="47602"/>
    <lineage>
        <taxon>Eukaryota</taxon>
        <taxon>Viridiplantae</taxon>
        <taxon>Streptophyta</taxon>
        <taxon>Embryophyta</taxon>
        <taxon>Tracheophyta</taxon>
        <taxon>Spermatophyta</taxon>
        <taxon>Magnoliopsida</taxon>
        <taxon>eudicotyledons</taxon>
        <taxon>Gunneridae</taxon>
        <taxon>Pentapetalae</taxon>
        <taxon>rosids</taxon>
        <taxon>malvids</taxon>
        <taxon>Malvales</taxon>
        <taxon>Malvaceae</taxon>
        <taxon>Malvoideae</taxon>
        <taxon>Gossypium</taxon>
    </lineage>
</organism>
<reference evidence="2 3" key="1">
    <citation type="journal article" date="2021" name="Plant Biotechnol. J.">
        <title>Multi-omics assisted identification of the key and species-specific regulatory components of drought-tolerant mechanisms in Gossypium stocksii.</title>
        <authorList>
            <person name="Yu D."/>
            <person name="Ke L."/>
            <person name="Zhang D."/>
            <person name="Wu Y."/>
            <person name="Sun Y."/>
            <person name="Mei J."/>
            <person name="Sun J."/>
            <person name="Sun Y."/>
        </authorList>
    </citation>
    <scope>NUCLEOTIDE SEQUENCE [LARGE SCALE GENOMIC DNA]</scope>
    <source>
        <strain evidence="3">cv. E1</strain>
        <tissue evidence="2">Leaf</tissue>
    </source>
</reference>
<dbReference type="Pfam" id="PF03572">
    <property type="entry name" value="Peptidase_S41"/>
    <property type="match status" value="1"/>
</dbReference>
<sequence length="61" mass="6460">NKLDKGVIVCTFYNRGVRDIYDTNGSSAITASEPLFVLVNMGTACASEILAGALKDSKHAI</sequence>